<proteinExistence type="predicted"/>
<accession>A0A2I8F1Q0</accession>
<dbReference type="EMBL" id="CP026113">
    <property type="protein sequence ID" value="AUT65786.1"/>
    <property type="molecule type" value="Genomic_DNA"/>
</dbReference>
<sequence>MDGSLRNLSDARWKQIGHCGHCTSCYVERQLSCLPRTAPDPERPVALPRVQRQVRISANVTADFGNVTDSAGFGIARC</sequence>
<gene>
    <name evidence="1" type="ORF">C2L65_40545</name>
</gene>
<evidence type="ECO:0000313" key="1">
    <source>
        <dbReference type="EMBL" id="AUT65786.1"/>
    </source>
</evidence>
<protein>
    <submittedName>
        <fullName evidence="1">Uncharacterized protein</fullName>
    </submittedName>
</protein>
<reference evidence="1 2" key="1">
    <citation type="submission" date="2018-01" db="EMBL/GenBank/DDBJ databases">
        <title>Species boundaries and ecological features among Paraburkholderia terrae DSMZ17804T, P. hospita DSMZ17164T and P. caribensis DSMZ13236T.</title>
        <authorList>
            <person name="Pratama A.A."/>
        </authorList>
    </citation>
    <scope>NUCLEOTIDE SEQUENCE [LARGE SCALE GENOMIC DNA]</scope>
    <source>
        <strain evidence="1 2">DSM 17804</strain>
    </source>
</reference>
<dbReference type="Proteomes" id="UP000243502">
    <property type="component" value="Chromosome 3"/>
</dbReference>
<dbReference type="KEGG" id="pter:C2L65_40545"/>
<dbReference type="AlphaFoldDB" id="A0A2I8F1Q0"/>
<evidence type="ECO:0000313" key="2">
    <source>
        <dbReference type="Proteomes" id="UP000243502"/>
    </source>
</evidence>
<name>A0A2I8F1Q0_9BURK</name>
<organism evidence="1 2">
    <name type="scientific">Paraburkholderia terrae</name>
    <dbReference type="NCBI Taxonomy" id="311230"/>
    <lineage>
        <taxon>Bacteria</taxon>
        <taxon>Pseudomonadati</taxon>
        <taxon>Pseudomonadota</taxon>
        <taxon>Betaproteobacteria</taxon>
        <taxon>Burkholderiales</taxon>
        <taxon>Burkholderiaceae</taxon>
        <taxon>Paraburkholderia</taxon>
    </lineage>
</organism>